<gene>
    <name evidence="2" type="ORF">EYZ11_011787</name>
</gene>
<accession>A0A4V3UMV1</accession>
<organism evidence="2 3">
    <name type="scientific">Aspergillus tanneri</name>
    <dbReference type="NCBI Taxonomy" id="1220188"/>
    <lineage>
        <taxon>Eukaryota</taxon>
        <taxon>Fungi</taxon>
        <taxon>Dikarya</taxon>
        <taxon>Ascomycota</taxon>
        <taxon>Pezizomycotina</taxon>
        <taxon>Eurotiomycetes</taxon>
        <taxon>Eurotiomycetidae</taxon>
        <taxon>Eurotiales</taxon>
        <taxon>Aspergillaceae</taxon>
        <taxon>Aspergillus</taxon>
        <taxon>Aspergillus subgen. Circumdati</taxon>
    </lineage>
</organism>
<feature type="region of interest" description="Disordered" evidence="1">
    <location>
        <begin position="1"/>
        <end position="21"/>
    </location>
</feature>
<name>A0A4V3UMV1_9EURO</name>
<dbReference type="VEuPathDB" id="FungiDB:EYZ11_011787"/>
<evidence type="ECO:0000256" key="1">
    <source>
        <dbReference type="SAM" id="MobiDB-lite"/>
    </source>
</evidence>
<dbReference type="EMBL" id="SOSA01000774">
    <property type="protein sequence ID" value="THC88764.1"/>
    <property type="molecule type" value="Genomic_DNA"/>
</dbReference>
<sequence>MVPVTGIDEDYRSMPKLATQK</sequence>
<proteinExistence type="predicted"/>
<dbReference type="Proteomes" id="UP000308092">
    <property type="component" value="Unassembled WGS sequence"/>
</dbReference>
<evidence type="ECO:0000313" key="3">
    <source>
        <dbReference type="Proteomes" id="UP000308092"/>
    </source>
</evidence>
<evidence type="ECO:0000313" key="2">
    <source>
        <dbReference type="EMBL" id="THC88764.1"/>
    </source>
</evidence>
<keyword evidence="3" id="KW-1185">Reference proteome</keyword>
<dbReference type="AlphaFoldDB" id="A0A4V3UMV1"/>
<protein>
    <submittedName>
        <fullName evidence="2">Uncharacterized protein</fullName>
    </submittedName>
</protein>
<reference evidence="2 3" key="1">
    <citation type="submission" date="2019-03" db="EMBL/GenBank/DDBJ databases">
        <title>The genome sequence of a newly discovered highly antifungal drug resistant Aspergillus species, Aspergillus tanneri NIH 1004.</title>
        <authorList>
            <person name="Mounaud S."/>
            <person name="Singh I."/>
            <person name="Joardar V."/>
            <person name="Pakala S."/>
            <person name="Pakala S."/>
            <person name="Venepally P."/>
            <person name="Hoover J."/>
            <person name="Nierman W."/>
            <person name="Chung J."/>
            <person name="Losada L."/>
        </authorList>
    </citation>
    <scope>NUCLEOTIDE SEQUENCE [LARGE SCALE GENOMIC DNA]</scope>
    <source>
        <strain evidence="2 3">NIH1004</strain>
    </source>
</reference>
<comment type="caution">
    <text evidence="2">The sequence shown here is derived from an EMBL/GenBank/DDBJ whole genome shotgun (WGS) entry which is preliminary data.</text>
</comment>